<name>A0AAW9S4M0_9BACT</name>
<feature type="transmembrane region" description="Helical" evidence="1">
    <location>
        <begin position="381"/>
        <end position="401"/>
    </location>
</feature>
<evidence type="ECO:0000313" key="3">
    <source>
        <dbReference type="Proteomes" id="UP001403385"/>
    </source>
</evidence>
<keyword evidence="1" id="KW-0472">Membrane</keyword>
<dbReference type="PANTHER" id="PTHR38454">
    <property type="entry name" value="INTEGRAL MEMBRANE PROTEIN-RELATED"/>
    <property type="match status" value="1"/>
</dbReference>
<dbReference type="RefSeq" id="WP_346820093.1">
    <property type="nucleotide sequence ID" value="NZ_JBDKWZ010000002.1"/>
</dbReference>
<keyword evidence="3" id="KW-1185">Reference proteome</keyword>
<gene>
    <name evidence="2" type="ORF">AAG747_05280</name>
</gene>
<organism evidence="2 3">
    <name type="scientific">Rapidithrix thailandica</name>
    <dbReference type="NCBI Taxonomy" id="413964"/>
    <lineage>
        <taxon>Bacteria</taxon>
        <taxon>Pseudomonadati</taxon>
        <taxon>Bacteroidota</taxon>
        <taxon>Cytophagia</taxon>
        <taxon>Cytophagales</taxon>
        <taxon>Flammeovirgaceae</taxon>
        <taxon>Rapidithrix</taxon>
    </lineage>
</organism>
<feature type="transmembrane region" description="Helical" evidence="1">
    <location>
        <begin position="449"/>
        <end position="469"/>
    </location>
</feature>
<feature type="transmembrane region" description="Helical" evidence="1">
    <location>
        <begin position="196"/>
        <end position="216"/>
    </location>
</feature>
<feature type="transmembrane region" description="Helical" evidence="1">
    <location>
        <begin position="174"/>
        <end position="190"/>
    </location>
</feature>
<keyword evidence="1" id="KW-0812">Transmembrane</keyword>
<evidence type="ECO:0000256" key="1">
    <source>
        <dbReference type="SAM" id="Phobius"/>
    </source>
</evidence>
<feature type="transmembrane region" description="Helical" evidence="1">
    <location>
        <begin position="818"/>
        <end position="839"/>
    </location>
</feature>
<evidence type="ECO:0000313" key="2">
    <source>
        <dbReference type="EMBL" id="MEN7547309.1"/>
    </source>
</evidence>
<dbReference type="PANTHER" id="PTHR38454:SF1">
    <property type="entry name" value="INTEGRAL MEMBRANE PROTEIN"/>
    <property type="match status" value="1"/>
</dbReference>
<feature type="transmembrane region" description="Helical" evidence="1">
    <location>
        <begin position="413"/>
        <end position="437"/>
    </location>
</feature>
<feature type="transmembrane region" description="Helical" evidence="1">
    <location>
        <begin position="350"/>
        <end position="369"/>
    </location>
</feature>
<dbReference type="AlphaFoldDB" id="A0AAW9S4M0"/>
<dbReference type="Proteomes" id="UP001403385">
    <property type="component" value="Unassembled WGS sequence"/>
</dbReference>
<proteinExistence type="predicted"/>
<sequence length="856" mass="96337">MNKIQAKQILPYFLALICFYALTLIYFQEELINGKSLPQTDVMQFQGMSKNSVDYHKEHGESALWNDGMFSGLPDYLIATGIPDGPMSFIVLATRGFMDGDTSAQLLFVSFLSFYLLLLCFRVNPYLAIVGALAFGLNSYNIVNIEAGHITKTWAIAYSAIVLGGMHLLFRKKYLWGFALTTIGLTLQLRPPHYQITYYLIFVCAIFTISELIFALREKRLNEFVKTGSILLLAVVLGGATATCRIWITKEYTEYSIRGKAELTPLEGQTQGGEGLDKEYAFSWSQGKMETFTFLVPYLYGGGSTEKLKEGTEMYDKLVSMAGKERTNQLIKNNSIYMPYYHGDQPFTSGPLYAGAIICFLFVFALMILDNRSRYWMLGGVLLMMMVAWGKNLQFFNYFLFDFFPGYNKFRSVSMALSLALMLMPLAGMLAVQKILFEEVDKELWKKGITALAITGGLSLAFMIFGGMMDFSNSRDAGFAGQMVGDNPQLIKEITQAMEADRESLMRMDALRSLILILLAWVVLYFVYKKQLSSSLGVLVVGVLIVGDLWWVDKRYLYDAKFMKNPTRQIHQKTAADEAILKDKSHYRVLNFAGNTFTEANTSYYHKSIGGYFAAKMRRYQDLIERVLVPEQQKFYSSLQQNREITSLSELPVLKSPSQLPALNMLNAKYFKLGNDAKSVLVNTQTMGNAWFVESLKTVNSPDEEIAALAQFNPAQEAIMDVSQFEAGTQQFAKDSTASIELSDYSNRRLVYTTQNQNAGLAVFSEIYYPKGWSASIDGNPVDIKRVNYVLRALEIPAGNHEIVFEFNPTSYEVGSTITLITSYLVFLTLVGVIALATYRSFTGKKQESLKEASSV</sequence>
<keyword evidence="1" id="KW-1133">Transmembrane helix</keyword>
<accession>A0AAW9S4M0</accession>
<feature type="transmembrane region" description="Helical" evidence="1">
    <location>
        <begin position="9"/>
        <end position="27"/>
    </location>
</feature>
<protein>
    <submittedName>
        <fullName evidence="2">YfhO family protein</fullName>
    </submittedName>
</protein>
<feature type="transmembrane region" description="Helical" evidence="1">
    <location>
        <begin position="535"/>
        <end position="552"/>
    </location>
</feature>
<dbReference type="InterPro" id="IPR018580">
    <property type="entry name" value="Uncharacterised_YfhO"/>
</dbReference>
<comment type="caution">
    <text evidence="2">The sequence shown here is derived from an EMBL/GenBank/DDBJ whole genome shotgun (WGS) entry which is preliminary data.</text>
</comment>
<feature type="transmembrane region" description="Helical" evidence="1">
    <location>
        <begin position="510"/>
        <end position="528"/>
    </location>
</feature>
<reference evidence="2 3" key="1">
    <citation type="submission" date="2024-04" db="EMBL/GenBank/DDBJ databases">
        <title>Novel genus in family Flammeovirgaceae.</title>
        <authorList>
            <person name="Nguyen T.H."/>
            <person name="Vuong T.Q."/>
            <person name="Le H."/>
            <person name="Kim S.-G."/>
        </authorList>
    </citation>
    <scope>NUCLEOTIDE SEQUENCE [LARGE SCALE GENOMIC DNA]</scope>
    <source>
        <strain evidence="2 3">JCM 23209</strain>
    </source>
</reference>
<feature type="transmembrane region" description="Helical" evidence="1">
    <location>
        <begin position="149"/>
        <end position="169"/>
    </location>
</feature>
<dbReference type="Pfam" id="PF09586">
    <property type="entry name" value="YfhO"/>
    <property type="match status" value="1"/>
</dbReference>
<feature type="transmembrane region" description="Helical" evidence="1">
    <location>
        <begin position="228"/>
        <end position="248"/>
    </location>
</feature>
<dbReference type="EMBL" id="JBDKWZ010000002">
    <property type="protein sequence ID" value="MEN7547309.1"/>
    <property type="molecule type" value="Genomic_DNA"/>
</dbReference>